<dbReference type="EMBL" id="FNDX01000036">
    <property type="protein sequence ID" value="SDK25158.1"/>
    <property type="molecule type" value="Genomic_DNA"/>
</dbReference>
<evidence type="ECO:0008006" key="3">
    <source>
        <dbReference type="Google" id="ProtNLM"/>
    </source>
</evidence>
<evidence type="ECO:0000313" key="1">
    <source>
        <dbReference type="EMBL" id="SDK25158.1"/>
    </source>
</evidence>
<dbReference type="RefSeq" id="WP_090717637.1">
    <property type="nucleotide sequence ID" value="NZ_CBCSKY010000038.1"/>
</dbReference>
<protein>
    <recommendedName>
        <fullName evidence="3">Nucleoside-triphosphatase THEP1</fullName>
    </recommendedName>
</protein>
<evidence type="ECO:0000313" key="2">
    <source>
        <dbReference type="Proteomes" id="UP000199050"/>
    </source>
</evidence>
<dbReference type="Proteomes" id="UP000199050">
    <property type="component" value="Unassembled WGS sequence"/>
</dbReference>
<gene>
    <name evidence="1" type="ORF">SAMN05216192_13617</name>
</gene>
<dbReference type="OrthoDB" id="9781752at2"/>
<proteinExistence type="predicted"/>
<accession>A0A1G9AD17</accession>
<dbReference type="STRING" id="1174501.SAMN05216192_13617"/>
<keyword evidence="2" id="KW-1185">Reference proteome</keyword>
<name>A0A1G9AD17_9BACL</name>
<reference evidence="2" key="1">
    <citation type="submission" date="2016-10" db="EMBL/GenBank/DDBJ databases">
        <authorList>
            <person name="Varghese N."/>
            <person name="Submissions S."/>
        </authorList>
    </citation>
    <scope>NUCLEOTIDE SEQUENCE [LARGE SCALE GENOMIC DNA]</scope>
    <source>
        <strain evidence="2">CGMCC 1.11012</strain>
    </source>
</reference>
<dbReference type="InterPro" id="IPR027417">
    <property type="entry name" value="P-loop_NTPase"/>
</dbReference>
<organism evidence="1 2">
    <name type="scientific">Paenibacillus typhae</name>
    <dbReference type="NCBI Taxonomy" id="1174501"/>
    <lineage>
        <taxon>Bacteria</taxon>
        <taxon>Bacillati</taxon>
        <taxon>Bacillota</taxon>
        <taxon>Bacilli</taxon>
        <taxon>Bacillales</taxon>
        <taxon>Paenibacillaceae</taxon>
        <taxon>Paenibacillus</taxon>
    </lineage>
</organism>
<dbReference type="AlphaFoldDB" id="A0A1G9AD17"/>
<dbReference type="SUPFAM" id="SSF52540">
    <property type="entry name" value="P-loop containing nucleoside triphosphate hydrolases"/>
    <property type="match status" value="4"/>
</dbReference>
<sequence>MAARTLRYFAGGNTALGFYNLFESNLQGLQRIYILKGGPGTGKSSLMKTIGTEWAERGYNIELIHCSSDKDSIDAVIIPALGIGIVDGTVPHVIEPKAPGAVEEYVNLGEAWDSAALISQKEIIGEINQRVADSYKAAYSGFAEALKIHDEWEKIYFEHMDFDKANQLTAGMLEQLFGETSIPKSAIVKHRFLGAATPAGAVDFVPNLTEGLTRRFFIKGRAGTGKSTMLKKIAAEAEKRGLDTEIYHCGFDPHSLDMVIVRELGFAIFDSTSPHEYFPDHEGDVIIDTYEAIVAPGTDERYDGQLAEVSTQYKAKMKDAIAALAEAKVHRDQLEKIYVTAMDFRVVDGLTDRVRTELLEWSARWEG</sequence>